<evidence type="ECO:0000256" key="7">
    <source>
        <dbReference type="ARBA" id="ARBA00022989"/>
    </source>
</evidence>
<sequence length="155" mass="16352">MWRRLGRLSVIALAVAGADQLLKAVMVPWLQDGPVTLVPGFARLVLAYNTGAAFSSFAGVTGARWALVGATLVALTVAVWAAAGPLGRHRGTLWSLALICGGALGNLIDRLRLGSVVDFVDLYAGNWHWPVFNLADTAITVGGVYLAWTLIRGKA</sequence>
<evidence type="ECO:0000256" key="2">
    <source>
        <dbReference type="ARBA" id="ARBA00022475"/>
    </source>
</evidence>
<gene>
    <name evidence="9 12" type="primary">lspA</name>
    <name evidence="12" type="ORF">FAK_38690</name>
</gene>
<reference evidence="13" key="1">
    <citation type="journal article" date="2023" name="Arch. Microbiol.">
        <title>Desulfoferula mesophilus gen. nov. sp. nov., a mesophilic sulfate-reducing bacterium isolated from a brackish lake sediment.</title>
        <authorList>
            <person name="Watanabe T."/>
            <person name="Yabe T."/>
            <person name="Tsuji J.M."/>
            <person name="Fukui M."/>
        </authorList>
    </citation>
    <scope>NUCLEOTIDE SEQUENCE [LARGE SCALE GENOMIC DNA]</scope>
    <source>
        <strain evidence="13">12FAK</strain>
    </source>
</reference>
<comment type="catalytic activity">
    <reaction evidence="9 10">
        <text>Release of signal peptides from bacterial membrane prolipoproteins. Hydrolyzes -Xaa-Yaa-Zaa-|-(S,diacylglyceryl)Cys-, in which Xaa is hydrophobic (preferably Leu), and Yaa (Ala or Ser) and Zaa (Gly or Ala) have small, neutral side chains.</text>
        <dbReference type="EC" id="3.4.23.36"/>
    </reaction>
</comment>
<feature type="transmembrane region" description="Helical" evidence="9">
    <location>
        <begin position="128"/>
        <end position="151"/>
    </location>
</feature>
<keyword evidence="6 9" id="KW-0378">Hydrolase</keyword>
<organism evidence="12 13">
    <name type="scientific">Desulfoferula mesophila</name>
    <dbReference type="NCBI Taxonomy" id="3058419"/>
    <lineage>
        <taxon>Bacteria</taxon>
        <taxon>Pseudomonadati</taxon>
        <taxon>Thermodesulfobacteriota</taxon>
        <taxon>Desulfarculia</taxon>
        <taxon>Desulfarculales</taxon>
        <taxon>Desulfarculaceae</taxon>
        <taxon>Desulfoferula</taxon>
    </lineage>
</organism>
<dbReference type="HAMAP" id="MF_00161">
    <property type="entry name" value="LspA"/>
    <property type="match status" value="1"/>
</dbReference>
<accession>A0AAU9EI62</accession>
<comment type="similarity">
    <text evidence="1 9 11">Belongs to the peptidase A8 family.</text>
</comment>
<dbReference type="PANTHER" id="PTHR33695:SF1">
    <property type="entry name" value="LIPOPROTEIN SIGNAL PEPTIDASE"/>
    <property type="match status" value="1"/>
</dbReference>
<comment type="subcellular location">
    <subcellularLocation>
        <location evidence="9">Cell membrane</location>
        <topology evidence="9">Multi-pass membrane protein</topology>
    </subcellularLocation>
</comment>
<feature type="active site" evidence="9">
    <location>
        <position position="118"/>
    </location>
</feature>
<dbReference type="NCBIfam" id="TIGR00077">
    <property type="entry name" value="lspA"/>
    <property type="match status" value="1"/>
</dbReference>
<protein>
    <recommendedName>
        <fullName evidence="9">Lipoprotein signal peptidase</fullName>
        <ecNumber evidence="9">3.4.23.36</ecNumber>
    </recommendedName>
    <alternativeName>
        <fullName evidence="9">Prolipoprotein signal peptidase</fullName>
    </alternativeName>
    <alternativeName>
        <fullName evidence="9">Signal peptidase II</fullName>
        <shortName evidence="9">SPase II</shortName>
    </alternativeName>
</protein>
<dbReference type="PRINTS" id="PR00781">
    <property type="entry name" value="LIPOSIGPTASE"/>
</dbReference>
<keyword evidence="5 9" id="KW-0064">Aspartyl protease</keyword>
<comment type="function">
    <text evidence="9 10">This protein specifically catalyzes the removal of signal peptides from prolipoproteins.</text>
</comment>
<dbReference type="InterPro" id="IPR001872">
    <property type="entry name" value="Peptidase_A8"/>
</dbReference>
<dbReference type="GO" id="GO:0006508">
    <property type="term" value="P:proteolysis"/>
    <property type="evidence" value="ECO:0007669"/>
    <property type="project" value="UniProtKB-KW"/>
</dbReference>
<keyword evidence="8 9" id="KW-0472">Membrane</keyword>
<comment type="caution">
    <text evidence="9">Lacks conserved residue(s) required for the propagation of feature annotation.</text>
</comment>
<dbReference type="EC" id="3.4.23.36" evidence="9"/>
<dbReference type="KEGG" id="dmp:FAK_38690"/>
<dbReference type="RefSeq" id="WP_338603167.1">
    <property type="nucleotide sequence ID" value="NZ_AP028679.1"/>
</dbReference>
<evidence type="ECO:0000313" key="13">
    <source>
        <dbReference type="Proteomes" id="UP001366166"/>
    </source>
</evidence>
<proteinExistence type="inferred from homology"/>
<dbReference type="GO" id="GO:0004190">
    <property type="term" value="F:aspartic-type endopeptidase activity"/>
    <property type="evidence" value="ECO:0007669"/>
    <property type="project" value="UniProtKB-UniRule"/>
</dbReference>
<evidence type="ECO:0000256" key="11">
    <source>
        <dbReference type="RuleBase" id="RU004181"/>
    </source>
</evidence>
<feature type="transmembrane region" description="Helical" evidence="9">
    <location>
        <begin position="91"/>
        <end position="108"/>
    </location>
</feature>
<evidence type="ECO:0000256" key="5">
    <source>
        <dbReference type="ARBA" id="ARBA00022750"/>
    </source>
</evidence>
<evidence type="ECO:0000256" key="9">
    <source>
        <dbReference type="HAMAP-Rule" id="MF_00161"/>
    </source>
</evidence>
<dbReference type="Proteomes" id="UP001366166">
    <property type="component" value="Chromosome"/>
</dbReference>
<keyword evidence="3 9" id="KW-0645">Protease</keyword>
<dbReference type="GO" id="GO:0005886">
    <property type="term" value="C:plasma membrane"/>
    <property type="evidence" value="ECO:0007669"/>
    <property type="project" value="UniProtKB-SubCell"/>
</dbReference>
<dbReference type="Pfam" id="PF01252">
    <property type="entry name" value="Peptidase_A8"/>
    <property type="match status" value="1"/>
</dbReference>
<keyword evidence="12" id="KW-0449">Lipoprotein</keyword>
<dbReference type="PANTHER" id="PTHR33695">
    <property type="entry name" value="LIPOPROTEIN SIGNAL PEPTIDASE"/>
    <property type="match status" value="1"/>
</dbReference>
<feature type="active site" evidence="9">
    <location>
        <position position="136"/>
    </location>
</feature>
<evidence type="ECO:0000256" key="6">
    <source>
        <dbReference type="ARBA" id="ARBA00022801"/>
    </source>
</evidence>
<evidence type="ECO:0000313" key="12">
    <source>
        <dbReference type="EMBL" id="BEQ16803.1"/>
    </source>
</evidence>
<keyword evidence="4 9" id="KW-0812">Transmembrane</keyword>
<name>A0AAU9EI62_9BACT</name>
<dbReference type="AlphaFoldDB" id="A0AAU9EI62"/>
<keyword evidence="13" id="KW-1185">Reference proteome</keyword>
<evidence type="ECO:0000256" key="8">
    <source>
        <dbReference type="ARBA" id="ARBA00023136"/>
    </source>
</evidence>
<evidence type="ECO:0000256" key="10">
    <source>
        <dbReference type="RuleBase" id="RU000594"/>
    </source>
</evidence>
<evidence type="ECO:0000256" key="3">
    <source>
        <dbReference type="ARBA" id="ARBA00022670"/>
    </source>
</evidence>
<comment type="pathway">
    <text evidence="9">Protein modification; lipoprotein biosynthesis (signal peptide cleavage).</text>
</comment>
<feature type="transmembrane region" description="Helical" evidence="9">
    <location>
        <begin position="65"/>
        <end position="84"/>
    </location>
</feature>
<dbReference type="PROSITE" id="PS00855">
    <property type="entry name" value="SPASE_II"/>
    <property type="match status" value="1"/>
</dbReference>
<keyword evidence="2 9" id="KW-1003">Cell membrane</keyword>
<dbReference type="EMBL" id="AP028679">
    <property type="protein sequence ID" value="BEQ16803.1"/>
    <property type="molecule type" value="Genomic_DNA"/>
</dbReference>
<evidence type="ECO:0000256" key="4">
    <source>
        <dbReference type="ARBA" id="ARBA00022692"/>
    </source>
</evidence>
<keyword evidence="7 9" id="KW-1133">Transmembrane helix</keyword>
<evidence type="ECO:0000256" key="1">
    <source>
        <dbReference type="ARBA" id="ARBA00006139"/>
    </source>
</evidence>